<dbReference type="SUPFAM" id="SSF51905">
    <property type="entry name" value="FAD/NAD(P)-binding domain"/>
    <property type="match status" value="1"/>
</dbReference>
<evidence type="ECO:0000313" key="3">
    <source>
        <dbReference type="Proteomes" id="UP001174934"/>
    </source>
</evidence>
<dbReference type="EMBL" id="JAULSR010000002">
    <property type="protein sequence ID" value="KAK0629519.1"/>
    <property type="molecule type" value="Genomic_DNA"/>
</dbReference>
<dbReference type="Proteomes" id="UP001174934">
    <property type="component" value="Unassembled WGS sequence"/>
</dbReference>
<sequence length="254" mass="26731">MNSSLRLVTLLLTVVSLASTTPLLSEGVASHIIVKDVAITGGGASGSYAAIRLKEDLNKTIILIKKSNHLKDYGPTKAFFARINVSVGTPGRTSLVPQNTTSKKLLVAIEPTATNMASFALDTTEKSVFDNFQHSTVHAGIVSHPSLPVGGSLVNTPAAAAPNNTLELPKPNLNARLDYLGPGPWRVLLVGSETFGTDAAQALVRENLQSLVTAGTMPTSGTTRGTESLEIKTRANHGAMHMRVPAAELRDGFV</sequence>
<dbReference type="AlphaFoldDB" id="A0AA39X910"/>
<evidence type="ECO:0000313" key="2">
    <source>
        <dbReference type="EMBL" id="KAK0629519.1"/>
    </source>
</evidence>
<gene>
    <name evidence="2" type="ORF">B0T17DRAFT_506059</name>
</gene>
<organism evidence="2 3">
    <name type="scientific">Bombardia bombarda</name>
    <dbReference type="NCBI Taxonomy" id="252184"/>
    <lineage>
        <taxon>Eukaryota</taxon>
        <taxon>Fungi</taxon>
        <taxon>Dikarya</taxon>
        <taxon>Ascomycota</taxon>
        <taxon>Pezizomycotina</taxon>
        <taxon>Sordariomycetes</taxon>
        <taxon>Sordariomycetidae</taxon>
        <taxon>Sordariales</taxon>
        <taxon>Lasiosphaeriaceae</taxon>
        <taxon>Bombardia</taxon>
    </lineage>
</organism>
<comment type="caution">
    <text evidence="2">The sequence shown here is derived from an EMBL/GenBank/DDBJ whole genome shotgun (WGS) entry which is preliminary data.</text>
</comment>
<keyword evidence="3" id="KW-1185">Reference proteome</keyword>
<evidence type="ECO:0000256" key="1">
    <source>
        <dbReference type="SAM" id="SignalP"/>
    </source>
</evidence>
<feature type="signal peptide" evidence="1">
    <location>
        <begin position="1"/>
        <end position="20"/>
    </location>
</feature>
<reference evidence="2" key="1">
    <citation type="submission" date="2023-06" db="EMBL/GenBank/DDBJ databases">
        <title>Genome-scale phylogeny and comparative genomics of the fungal order Sordariales.</title>
        <authorList>
            <consortium name="Lawrence Berkeley National Laboratory"/>
            <person name="Hensen N."/>
            <person name="Bonometti L."/>
            <person name="Westerberg I."/>
            <person name="Brannstrom I.O."/>
            <person name="Guillou S."/>
            <person name="Cros-Aarteil S."/>
            <person name="Calhoun S."/>
            <person name="Haridas S."/>
            <person name="Kuo A."/>
            <person name="Mondo S."/>
            <person name="Pangilinan J."/>
            <person name="Riley R."/>
            <person name="LaButti K."/>
            <person name="Andreopoulos B."/>
            <person name="Lipzen A."/>
            <person name="Chen C."/>
            <person name="Yanf M."/>
            <person name="Daum C."/>
            <person name="Ng V."/>
            <person name="Clum A."/>
            <person name="Steindorff A."/>
            <person name="Ohm R."/>
            <person name="Martin F."/>
            <person name="Silar P."/>
            <person name="Natvig D."/>
            <person name="Lalanne C."/>
            <person name="Gautier V."/>
            <person name="Ament-velasquez S.L."/>
            <person name="Kruys A."/>
            <person name="Hutchinson M.I."/>
            <person name="Powell A.J."/>
            <person name="Barry K."/>
            <person name="Miller A.N."/>
            <person name="Grigoriev I.V."/>
            <person name="Debuchy R."/>
            <person name="Gladieux P."/>
            <person name="Thoren M.H."/>
            <person name="Johannesson H."/>
        </authorList>
    </citation>
    <scope>NUCLEOTIDE SEQUENCE</scope>
    <source>
        <strain evidence="2">SMH3391-2</strain>
    </source>
</reference>
<name>A0AA39X910_9PEZI</name>
<keyword evidence="1" id="KW-0732">Signal</keyword>
<dbReference type="InterPro" id="IPR036188">
    <property type="entry name" value="FAD/NAD-bd_sf"/>
</dbReference>
<accession>A0AA39X910</accession>
<protein>
    <submittedName>
        <fullName evidence="2">Uncharacterized protein</fullName>
    </submittedName>
</protein>
<proteinExistence type="predicted"/>
<feature type="chain" id="PRO_5041334426" evidence="1">
    <location>
        <begin position="21"/>
        <end position="254"/>
    </location>
</feature>